<keyword evidence="2" id="KW-0812">Transmembrane</keyword>
<dbReference type="Proteomes" id="UP000244005">
    <property type="component" value="Unassembled WGS sequence"/>
</dbReference>
<name>A0A2R6WZ93_MARPO</name>
<protein>
    <submittedName>
        <fullName evidence="3">Uncharacterized protein</fullName>
    </submittedName>
</protein>
<accession>A0A2R6WZ93</accession>
<dbReference type="Gramene" id="Mp6g14790.1">
    <property type="protein sequence ID" value="Mp6g14790.1.cds1"/>
    <property type="gene ID" value="Mp6g14790"/>
</dbReference>
<proteinExistence type="predicted"/>
<evidence type="ECO:0000313" key="3">
    <source>
        <dbReference type="EMBL" id="PTQ39170.1"/>
    </source>
</evidence>
<gene>
    <name evidence="3" type="ORF">MARPO_0047s0134</name>
</gene>
<sequence length="135" mass="14476">MWPMNESPQTDRNARTQPTDQSMELVPIDWSVVTDGESSLSLALALALALALILHVLVVLLLVAPMSMDSLGVGVGVGGGKGGERGRMIVFGARGRPPSKCKASICSREKKSYRLVHHSMEVSECEACIVLVLVF</sequence>
<keyword evidence="2" id="KW-1133">Transmembrane helix</keyword>
<dbReference type="EMBL" id="KZ772719">
    <property type="protein sequence ID" value="PTQ39170.1"/>
    <property type="molecule type" value="Genomic_DNA"/>
</dbReference>
<evidence type="ECO:0000256" key="2">
    <source>
        <dbReference type="SAM" id="Phobius"/>
    </source>
</evidence>
<feature type="region of interest" description="Disordered" evidence="1">
    <location>
        <begin position="1"/>
        <end position="20"/>
    </location>
</feature>
<keyword evidence="4" id="KW-1185">Reference proteome</keyword>
<feature type="transmembrane region" description="Helical" evidence="2">
    <location>
        <begin position="40"/>
        <end position="63"/>
    </location>
</feature>
<organism evidence="3 4">
    <name type="scientific">Marchantia polymorpha</name>
    <name type="common">Common liverwort</name>
    <name type="synonym">Marchantia aquatica</name>
    <dbReference type="NCBI Taxonomy" id="3197"/>
    <lineage>
        <taxon>Eukaryota</taxon>
        <taxon>Viridiplantae</taxon>
        <taxon>Streptophyta</taxon>
        <taxon>Embryophyta</taxon>
        <taxon>Marchantiophyta</taxon>
        <taxon>Marchantiopsida</taxon>
        <taxon>Marchantiidae</taxon>
        <taxon>Marchantiales</taxon>
        <taxon>Marchantiaceae</taxon>
        <taxon>Marchantia</taxon>
    </lineage>
</organism>
<evidence type="ECO:0000256" key="1">
    <source>
        <dbReference type="SAM" id="MobiDB-lite"/>
    </source>
</evidence>
<dbReference type="AlphaFoldDB" id="A0A2R6WZ93"/>
<reference evidence="4" key="1">
    <citation type="journal article" date="2017" name="Cell">
        <title>Insights into land plant evolution garnered from the Marchantia polymorpha genome.</title>
        <authorList>
            <person name="Bowman J.L."/>
            <person name="Kohchi T."/>
            <person name="Yamato K.T."/>
            <person name="Jenkins J."/>
            <person name="Shu S."/>
            <person name="Ishizaki K."/>
            <person name="Yamaoka S."/>
            <person name="Nishihama R."/>
            <person name="Nakamura Y."/>
            <person name="Berger F."/>
            <person name="Adam C."/>
            <person name="Aki S.S."/>
            <person name="Althoff F."/>
            <person name="Araki T."/>
            <person name="Arteaga-Vazquez M.A."/>
            <person name="Balasubrmanian S."/>
            <person name="Barry K."/>
            <person name="Bauer D."/>
            <person name="Boehm C.R."/>
            <person name="Briginshaw L."/>
            <person name="Caballero-Perez J."/>
            <person name="Catarino B."/>
            <person name="Chen F."/>
            <person name="Chiyoda S."/>
            <person name="Chovatia M."/>
            <person name="Davies K.M."/>
            <person name="Delmans M."/>
            <person name="Demura T."/>
            <person name="Dierschke T."/>
            <person name="Dolan L."/>
            <person name="Dorantes-Acosta A.E."/>
            <person name="Eklund D.M."/>
            <person name="Florent S.N."/>
            <person name="Flores-Sandoval E."/>
            <person name="Fujiyama A."/>
            <person name="Fukuzawa H."/>
            <person name="Galik B."/>
            <person name="Grimanelli D."/>
            <person name="Grimwood J."/>
            <person name="Grossniklaus U."/>
            <person name="Hamada T."/>
            <person name="Haseloff J."/>
            <person name="Hetherington A.J."/>
            <person name="Higo A."/>
            <person name="Hirakawa Y."/>
            <person name="Hundley H.N."/>
            <person name="Ikeda Y."/>
            <person name="Inoue K."/>
            <person name="Inoue S.I."/>
            <person name="Ishida S."/>
            <person name="Jia Q."/>
            <person name="Kakita M."/>
            <person name="Kanazawa T."/>
            <person name="Kawai Y."/>
            <person name="Kawashima T."/>
            <person name="Kennedy M."/>
            <person name="Kinose K."/>
            <person name="Kinoshita T."/>
            <person name="Kohara Y."/>
            <person name="Koide E."/>
            <person name="Komatsu K."/>
            <person name="Kopischke S."/>
            <person name="Kubo M."/>
            <person name="Kyozuka J."/>
            <person name="Lagercrantz U."/>
            <person name="Lin S.S."/>
            <person name="Lindquist E."/>
            <person name="Lipzen A.M."/>
            <person name="Lu C.W."/>
            <person name="De Luna E."/>
            <person name="Martienssen R.A."/>
            <person name="Minamino N."/>
            <person name="Mizutani M."/>
            <person name="Mizutani M."/>
            <person name="Mochizuki N."/>
            <person name="Monte I."/>
            <person name="Mosher R."/>
            <person name="Nagasaki H."/>
            <person name="Nakagami H."/>
            <person name="Naramoto S."/>
            <person name="Nishitani K."/>
            <person name="Ohtani M."/>
            <person name="Okamoto T."/>
            <person name="Okumura M."/>
            <person name="Phillips J."/>
            <person name="Pollak B."/>
            <person name="Reinders A."/>
            <person name="Rovekamp M."/>
            <person name="Sano R."/>
            <person name="Sawa S."/>
            <person name="Schmid M.W."/>
            <person name="Shirakawa M."/>
            <person name="Solano R."/>
            <person name="Spunde A."/>
            <person name="Suetsugu N."/>
            <person name="Sugano S."/>
            <person name="Sugiyama A."/>
            <person name="Sun R."/>
            <person name="Suzuki Y."/>
            <person name="Takenaka M."/>
            <person name="Takezawa D."/>
            <person name="Tomogane H."/>
            <person name="Tsuzuki M."/>
            <person name="Ueda T."/>
            <person name="Umeda M."/>
            <person name="Ward J.M."/>
            <person name="Watanabe Y."/>
            <person name="Yazaki K."/>
            <person name="Yokoyama R."/>
            <person name="Yoshitake Y."/>
            <person name="Yotsui I."/>
            <person name="Zachgo S."/>
            <person name="Schmutz J."/>
        </authorList>
    </citation>
    <scope>NUCLEOTIDE SEQUENCE [LARGE SCALE GENOMIC DNA]</scope>
    <source>
        <strain evidence="4">Tak-1</strain>
    </source>
</reference>
<keyword evidence="2" id="KW-0472">Membrane</keyword>
<evidence type="ECO:0000313" key="4">
    <source>
        <dbReference type="Proteomes" id="UP000244005"/>
    </source>
</evidence>